<proteinExistence type="inferred from homology"/>
<dbReference type="EMBL" id="JBHUKU010000013">
    <property type="protein sequence ID" value="MFD2461389.1"/>
    <property type="molecule type" value="Genomic_DNA"/>
</dbReference>
<dbReference type="PANTHER" id="PTHR43141">
    <property type="entry name" value="CYTOCHROME BD2 SUBUNIT II"/>
    <property type="match status" value="1"/>
</dbReference>
<dbReference type="Pfam" id="PF02322">
    <property type="entry name" value="Cyt_bd_oxida_II"/>
    <property type="match status" value="1"/>
</dbReference>
<evidence type="ECO:0000313" key="9">
    <source>
        <dbReference type="Proteomes" id="UP001597419"/>
    </source>
</evidence>
<evidence type="ECO:0000256" key="7">
    <source>
        <dbReference type="SAM" id="Phobius"/>
    </source>
</evidence>
<evidence type="ECO:0000256" key="5">
    <source>
        <dbReference type="ARBA" id="ARBA00022989"/>
    </source>
</evidence>
<dbReference type="NCBIfam" id="TIGR00203">
    <property type="entry name" value="cydB"/>
    <property type="match status" value="1"/>
</dbReference>
<sequence length="331" mass="35210">MVTFWWCLFGLLTCGYFALAGYDYGVGMLLRGFGGDEPRRRRVLGALGPFFLANEVWLIAAVGVLFGAFPHLEESLFSGAYVLVVTLLLGLVTFTASVQLRSRRPDARRGAWTTGIVAGAALTAVSWGLFLGNLVLGLPLDADGGPTGDLLALFHPYALVWGLGFVALFCLQGAVFLTVRGPAELTGRARRLATAFLAPVLAFLVIATVWGAFTVEGTSRFAFVAPLIALVAFASTALALRFRRHRMALLGAMTLSAMPAIAVGTLRLPAVLTSSVDSGYALTVEAAATAPETFTLLTAVGPAAVVLLLVVQWLTWRAHRGPVDDRSLLHF</sequence>
<evidence type="ECO:0000256" key="2">
    <source>
        <dbReference type="ARBA" id="ARBA00007543"/>
    </source>
</evidence>
<feature type="transmembrane region" description="Helical" evidence="7">
    <location>
        <begin position="294"/>
        <end position="316"/>
    </location>
</feature>
<feature type="transmembrane region" description="Helical" evidence="7">
    <location>
        <begin position="219"/>
        <end position="240"/>
    </location>
</feature>
<comment type="caution">
    <text evidence="8">The sequence shown here is derived from an EMBL/GenBank/DDBJ whole genome shotgun (WGS) entry which is preliminary data.</text>
</comment>
<comment type="similarity">
    <text evidence="2">Belongs to the cytochrome ubiquinol oxidase subunit 2 family.</text>
</comment>
<feature type="transmembrane region" description="Helical" evidence="7">
    <location>
        <begin position="110"/>
        <end position="138"/>
    </location>
</feature>
<evidence type="ECO:0000256" key="1">
    <source>
        <dbReference type="ARBA" id="ARBA00004651"/>
    </source>
</evidence>
<keyword evidence="9" id="KW-1185">Reference proteome</keyword>
<dbReference type="Proteomes" id="UP001597419">
    <property type="component" value="Unassembled WGS sequence"/>
</dbReference>
<feature type="transmembrane region" description="Helical" evidence="7">
    <location>
        <begin position="247"/>
        <end position="268"/>
    </location>
</feature>
<reference evidence="9" key="1">
    <citation type="journal article" date="2019" name="Int. J. Syst. Evol. Microbiol.">
        <title>The Global Catalogue of Microorganisms (GCM) 10K type strain sequencing project: providing services to taxonomists for standard genome sequencing and annotation.</title>
        <authorList>
            <consortium name="The Broad Institute Genomics Platform"/>
            <consortium name="The Broad Institute Genome Sequencing Center for Infectious Disease"/>
            <person name="Wu L."/>
            <person name="Ma J."/>
        </authorList>
    </citation>
    <scope>NUCLEOTIDE SEQUENCE [LARGE SCALE GENOMIC DNA]</scope>
    <source>
        <strain evidence="9">CGMCC 4.7643</strain>
    </source>
</reference>
<dbReference type="RefSeq" id="WP_345404178.1">
    <property type="nucleotide sequence ID" value="NZ_BAABHG010000016.1"/>
</dbReference>
<feature type="transmembrane region" description="Helical" evidence="7">
    <location>
        <begin position="6"/>
        <end position="25"/>
    </location>
</feature>
<evidence type="ECO:0000256" key="3">
    <source>
        <dbReference type="ARBA" id="ARBA00022475"/>
    </source>
</evidence>
<protein>
    <submittedName>
        <fullName evidence="8">Cytochrome d ubiquinol oxidase subunit II</fullName>
    </submittedName>
</protein>
<feature type="transmembrane region" description="Helical" evidence="7">
    <location>
        <begin position="158"/>
        <end position="179"/>
    </location>
</feature>
<evidence type="ECO:0000256" key="6">
    <source>
        <dbReference type="ARBA" id="ARBA00023136"/>
    </source>
</evidence>
<dbReference type="PANTHER" id="PTHR43141:SF4">
    <property type="entry name" value="CYTOCHROME BD2 SUBUNIT II"/>
    <property type="match status" value="1"/>
</dbReference>
<keyword evidence="5 7" id="KW-1133">Transmembrane helix</keyword>
<keyword evidence="6 7" id="KW-0472">Membrane</keyword>
<evidence type="ECO:0000313" key="8">
    <source>
        <dbReference type="EMBL" id="MFD2461389.1"/>
    </source>
</evidence>
<accession>A0ABW5GKP1</accession>
<feature type="transmembrane region" description="Helical" evidence="7">
    <location>
        <begin position="75"/>
        <end position="98"/>
    </location>
</feature>
<feature type="transmembrane region" description="Helical" evidence="7">
    <location>
        <begin position="46"/>
        <end position="69"/>
    </location>
</feature>
<comment type="subcellular location">
    <subcellularLocation>
        <location evidence="1">Cell membrane</location>
        <topology evidence="1">Multi-pass membrane protein</topology>
    </subcellularLocation>
</comment>
<organism evidence="8 9">
    <name type="scientific">Amycolatopsis samaneae</name>
    <dbReference type="NCBI Taxonomy" id="664691"/>
    <lineage>
        <taxon>Bacteria</taxon>
        <taxon>Bacillati</taxon>
        <taxon>Actinomycetota</taxon>
        <taxon>Actinomycetes</taxon>
        <taxon>Pseudonocardiales</taxon>
        <taxon>Pseudonocardiaceae</taxon>
        <taxon>Amycolatopsis</taxon>
    </lineage>
</organism>
<keyword evidence="3" id="KW-1003">Cell membrane</keyword>
<name>A0ABW5GKP1_9PSEU</name>
<dbReference type="InterPro" id="IPR003317">
    <property type="entry name" value="Cyt-d_oxidase_su2"/>
</dbReference>
<gene>
    <name evidence="8" type="primary">cydB</name>
    <name evidence="8" type="ORF">ACFSYJ_22485</name>
</gene>
<feature type="transmembrane region" description="Helical" evidence="7">
    <location>
        <begin position="191"/>
        <end position="213"/>
    </location>
</feature>
<keyword evidence="4 7" id="KW-0812">Transmembrane</keyword>
<evidence type="ECO:0000256" key="4">
    <source>
        <dbReference type="ARBA" id="ARBA00022692"/>
    </source>
</evidence>